<dbReference type="EMBL" id="JBIGHZ010000001">
    <property type="protein sequence ID" value="MFG6447184.1"/>
    <property type="molecule type" value="Genomic_DNA"/>
</dbReference>
<evidence type="ECO:0000259" key="3">
    <source>
        <dbReference type="Pfam" id="PF01370"/>
    </source>
</evidence>
<dbReference type="RefSeq" id="WP_394458553.1">
    <property type="nucleotide sequence ID" value="NZ_JBIGHZ010000001.1"/>
</dbReference>
<reference evidence="4 5" key="1">
    <citation type="submission" date="2024-08" db="EMBL/GenBank/DDBJ databases">
        <authorList>
            <person name="Lu H."/>
        </authorList>
    </citation>
    <scope>NUCLEOTIDE SEQUENCE [LARGE SCALE GENOMIC DNA]</scope>
    <source>
        <strain evidence="4 5">BYS180W</strain>
    </source>
</reference>
<evidence type="ECO:0000313" key="4">
    <source>
        <dbReference type="EMBL" id="MFG6447184.1"/>
    </source>
</evidence>
<dbReference type="Pfam" id="PF01370">
    <property type="entry name" value="Epimerase"/>
    <property type="match status" value="2"/>
</dbReference>
<feature type="domain" description="NAD-dependent epimerase/dehydratase" evidence="3">
    <location>
        <begin position="3"/>
        <end position="150"/>
    </location>
</feature>
<evidence type="ECO:0000256" key="2">
    <source>
        <dbReference type="ARBA" id="ARBA00007637"/>
    </source>
</evidence>
<protein>
    <submittedName>
        <fullName evidence="4">NAD-dependent epimerase/dehydratase family protein</fullName>
    </submittedName>
</protein>
<dbReference type="Proteomes" id="UP001606099">
    <property type="component" value="Unassembled WGS sequence"/>
</dbReference>
<comment type="caution">
    <text evidence="4">The sequence shown here is derived from an EMBL/GenBank/DDBJ whole genome shotgun (WGS) entry which is preliminary data.</text>
</comment>
<feature type="domain" description="NAD-dependent epimerase/dehydratase" evidence="3">
    <location>
        <begin position="173"/>
        <end position="282"/>
    </location>
</feature>
<dbReference type="Gene3D" id="3.40.50.720">
    <property type="entry name" value="NAD(P)-binding Rossmann-like Domain"/>
    <property type="match status" value="1"/>
</dbReference>
<evidence type="ECO:0000256" key="1">
    <source>
        <dbReference type="ARBA" id="ARBA00005125"/>
    </source>
</evidence>
<dbReference type="SUPFAM" id="SSF51735">
    <property type="entry name" value="NAD(P)-binding Rossmann-fold domains"/>
    <property type="match status" value="1"/>
</dbReference>
<dbReference type="InterPro" id="IPR036291">
    <property type="entry name" value="NAD(P)-bd_dom_sf"/>
</dbReference>
<dbReference type="PRINTS" id="PR01713">
    <property type="entry name" value="NUCEPIMERASE"/>
</dbReference>
<keyword evidence="5" id="KW-1185">Reference proteome</keyword>
<dbReference type="PANTHER" id="PTHR43000">
    <property type="entry name" value="DTDP-D-GLUCOSE 4,6-DEHYDRATASE-RELATED"/>
    <property type="match status" value="1"/>
</dbReference>
<comment type="pathway">
    <text evidence="1">Bacterial outer membrane biogenesis; LPS O-antigen biosynthesis.</text>
</comment>
<evidence type="ECO:0000313" key="5">
    <source>
        <dbReference type="Proteomes" id="UP001606099"/>
    </source>
</evidence>
<dbReference type="InterPro" id="IPR001509">
    <property type="entry name" value="Epimerase_deHydtase"/>
</dbReference>
<sequence length="374" mass="40440">MNILITGGAGFIGLKLARALTSAGDSVLVLDNLSPQIHGENVDWPAILKDLPNTTLVRGDVNDERLVKDLVLKSDAIVHLAAETGTGQSMYEINKYSHINVSGSALLLEAASQHRQRIKKFVFASSRSVYGEGSYVSADGALHFPAPRSPRDLGAKQWDHRAADGSPLRAIGTAEQHAISPASIYAATKYATELYCRIVADGYGMSIDALRFQNVYGEGQSLKNPYTGILSIFSNLFRQNKEINIFEDGEESRDFIHVSDVVRAIEISLRSASTGYRVFNVGTGKPTSVLEIANTLRSILKSDSALRISGDFRVGDIRHCFADTSAAKAHLNFEASVGIEEGLGRFAAWVCTQPVVTADPARAMAELKEKGLAN</sequence>
<accession>A0ABW7FS75</accession>
<proteinExistence type="inferred from homology"/>
<name>A0ABW7FS75_9BURK</name>
<gene>
    <name evidence="4" type="ORF">ACG0Z6_02875</name>
</gene>
<comment type="similarity">
    <text evidence="2">Belongs to the NAD(P)-dependent epimerase/dehydratase family.</text>
</comment>
<organism evidence="4 5">
    <name type="scientific">Roseateles rivi</name>
    <dbReference type="NCBI Taxonomy" id="3299028"/>
    <lineage>
        <taxon>Bacteria</taxon>
        <taxon>Pseudomonadati</taxon>
        <taxon>Pseudomonadota</taxon>
        <taxon>Betaproteobacteria</taxon>
        <taxon>Burkholderiales</taxon>
        <taxon>Sphaerotilaceae</taxon>
        <taxon>Roseateles</taxon>
    </lineage>
</organism>